<reference evidence="1" key="1">
    <citation type="journal article" date="2019" name="Sci. Rep.">
        <title>Draft genome of Tanacetum cinerariifolium, the natural source of mosquito coil.</title>
        <authorList>
            <person name="Yamashiro T."/>
            <person name="Shiraishi A."/>
            <person name="Satake H."/>
            <person name="Nakayama K."/>
        </authorList>
    </citation>
    <scope>NUCLEOTIDE SEQUENCE</scope>
</reference>
<dbReference type="EMBL" id="BKCJ011834771">
    <property type="protein sequence ID" value="GFD56913.1"/>
    <property type="molecule type" value="Genomic_DNA"/>
</dbReference>
<name>A0A699XCJ6_TANCI</name>
<gene>
    <name evidence="1" type="ORF">Tci_928882</name>
</gene>
<sequence>MTMMMKMMIKRISVEKLNQMMMEIILFTQTCPHTRQMIRKKNIMKKRQMMMMKIIKRIVVSLWEEDEEDEELYGDLNLNLDR</sequence>
<proteinExistence type="predicted"/>
<dbReference type="AlphaFoldDB" id="A0A699XCJ6"/>
<evidence type="ECO:0000313" key="1">
    <source>
        <dbReference type="EMBL" id="GFD56913.1"/>
    </source>
</evidence>
<comment type="caution">
    <text evidence="1">The sequence shown here is derived from an EMBL/GenBank/DDBJ whole genome shotgun (WGS) entry which is preliminary data.</text>
</comment>
<organism evidence="1">
    <name type="scientific">Tanacetum cinerariifolium</name>
    <name type="common">Dalmatian daisy</name>
    <name type="synonym">Chrysanthemum cinerariifolium</name>
    <dbReference type="NCBI Taxonomy" id="118510"/>
    <lineage>
        <taxon>Eukaryota</taxon>
        <taxon>Viridiplantae</taxon>
        <taxon>Streptophyta</taxon>
        <taxon>Embryophyta</taxon>
        <taxon>Tracheophyta</taxon>
        <taxon>Spermatophyta</taxon>
        <taxon>Magnoliopsida</taxon>
        <taxon>eudicotyledons</taxon>
        <taxon>Gunneridae</taxon>
        <taxon>Pentapetalae</taxon>
        <taxon>asterids</taxon>
        <taxon>campanulids</taxon>
        <taxon>Asterales</taxon>
        <taxon>Asteraceae</taxon>
        <taxon>Asteroideae</taxon>
        <taxon>Anthemideae</taxon>
        <taxon>Anthemidinae</taxon>
        <taxon>Tanacetum</taxon>
    </lineage>
</organism>
<protein>
    <submittedName>
        <fullName evidence="1">Uncharacterized protein</fullName>
    </submittedName>
</protein>
<accession>A0A699XCJ6</accession>